<sequence>MGKKAYAVSAVFEKRTDKFSEFALRQMIIFDANNEDEAVGIFFREVKNRGNVDGYSVFITPTVSSFNCGSSDNVIEVPMSDLAIRKIETTTYSIEPVGVLFKTEYSVGVVTNGGAFCWLDNEELKACLGG</sequence>
<protein>
    <submittedName>
        <fullName evidence="1">Uncharacterized protein</fullName>
    </submittedName>
</protein>
<name>A0A8J3CP56_9BURK</name>
<dbReference type="AlphaFoldDB" id="A0A8J3CP56"/>
<proteinExistence type="predicted"/>
<dbReference type="Proteomes" id="UP000614287">
    <property type="component" value="Unassembled WGS sequence"/>
</dbReference>
<reference evidence="1" key="1">
    <citation type="journal article" date="2014" name="Int. J. Syst. Evol. Microbiol.">
        <title>Complete genome sequence of Corynebacterium casei LMG S-19264T (=DSM 44701T), isolated from a smear-ripened cheese.</title>
        <authorList>
            <consortium name="US DOE Joint Genome Institute (JGI-PGF)"/>
            <person name="Walter F."/>
            <person name="Albersmeier A."/>
            <person name="Kalinowski J."/>
            <person name="Ruckert C."/>
        </authorList>
    </citation>
    <scope>NUCLEOTIDE SEQUENCE</scope>
    <source>
        <strain evidence="1">KCTC 32501</strain>
    </source>
</reference>
<evidence type="ECO:0000313" key="2">
    <source>
        <dbReference type="Proteomes" id="UP000614287"/>
    </source>
</evidence>
<dbReference type="EMBL" id="BMZG01000026">
    <property type="protein sequence ID" value="GHA80130.1"/>
    <property type="molecule type" value="Genomic_DNA"/>
</dbReference>
<evidence type="ECO:0000313" key="1">
    <source>
        <dbReference type="EMBL" id="GHA80130.1"/>
    </source>
</evidence>
<reference evidence="1" key="2">
    <citation type="submission" date="2020-09" db="EMBL/GenBank/DDBJ databases">
        <authorList>
            <person name="Sun Q."/>
            <person name="Kim S."/>
        </authorList>
    </citation>
    <scope>NUCLEOTIDE SEQUENCE</scope>
    <source>
        <strain evidence="1">KCTC 32501</strain>
    </source>
</reference>
<accession>A0A8J3CP56</accession>
<gene>
    <name evidence="1" type="ORF">GCM10009007_21080</name>
</gene>
<comment type="caution">
    <text evidence="1">The sequence shown here is derived from an EMBL/GenBank/DDBJ whole genome shotgun (WGS) entry which is preliminary data.</text>
</comment>
<organism evidence="1 2">
    <name type="scientific">Formosimonas limnophila</name>
    <dbReference type="NCBI Taxonomy" id="1384487"/>
    <lineage>
        <taxon>Bacteria</taxon>
        <taxon>Pseudomonadati</taxon>
        <taxon>Pseudomonadota</taxon>
        <taxon>Betaproteobacteria</taxon>
        <taxon>Burkholderiales</taxon>
        <taxon>Burkholderiaceae</taxon>
        <taxon>Formosimonas</taxon>
    </lineage>
</organism>
<dbReference type="RefSeq" id="WP_189493946.1">
    <property type="nucleotide sequence ID" value="NZ_BMZG01000026.1"/>
</dbReference>
<keyword evidence="2" id="KW-1185">Reference proteome</keyword>